<dbReference type="FunFam" id="1.20.1310.10:FF:000002">
    <property type="entry name" value="cullin-3 isoform X1"/>
    <property type="match status" value="1"/>
</dbReference>
<evidence type="ECO:0000256" key="2">
    <source>
        <dbReference type="ARBA" id="ARBA00006019"/>
    </source>
</evidence>
<dbReference type="InterPro" id="IPR036317">
    <property type="entry name" value="Cullin_homology_sf"/>
</dbReference>
<sequence>MTSSLQQITLDTLWKECERPFHDLFINLEQGLDKKLYMKLYTSVYNYCSTQNDLVLKDFYPKVLQLVQDKAKEIMARSDNLPNESLLAFFRKHWNDWKWSCKVLKNLLSPVNKIFNSDSKPNNAATTGGDQSKIFSDTLEAWRKTAFDPLRNKLSVSLLKIIENDRKGDSADLNVLGDSLECYVQLGPEKNKLQIYQDCFETSFLQTSTEFFKFESSDFIEKNGISEYMRHVYNRIDQETNRVKKYMPIQTLDKLTKILNDNLISNYKEQFATKFLDLLTEDKIMELGMMYSLLNRVSHLDPLRKNLGDFIKAEGMKEIESNLKEAQEKPQVLITILLKIYNRFNSLIKESFNNDTTFITVMDKSFSVVINDNPASYDAKKKESNIPVVLSKFCDQILRKGPYHISDEAELEKKLTEAVCLFKYLPDKDIFMLNYQKMLSKRLVEDLSASEDAEATMINKLKAYQGFDYCTKLTRMITDMRLCKDINANFQTYLNDQNLTLPYTFNFYVLTNGSWSLTNKNTTSPFKPPSEMLSSITYFEAFYKKSYQGRVLTFLYDFSRADVDSRQVRGKIYKLNTTAYQMAILLLLNSSEKVSRTQILDNIGLDENSVRLPLLSLMKVGIIDCAEQDYKKWTHETEFSVNAKFTSKKMKVNCNVSVQIGDAKTSEGQQNVSESEIEKERFFKLQAAIVRIMKSKKVLSHNELTVETTNQVSKWFTPKISIIKKAIEYLIEQEYIRRTADDNPTARKYEYMA</sequence>
<dbReference type="Pfam" id="PF00888">
    <property type="entry name" value="Cullin"/>
    <property type="match status" value="1"/>
</dbReference>
<feature type="domain" description="Cullin family profile" evidence="10">
    <location>
        <begin position="385"/>
        <end position="618"/>
    </location>
</feature>
<evidence type="ECO:0000256" key="3">
    <source>
        <dbReference type="ARBA" id="ARBA00022499"/>
    </source>
</evidence>
<evidence type="ECO:0000256" key="7">
    <source>
        <dbReference type="ARBA" id="ARBA00056946"/>
    </source>
</evidence>
<dbReference type="InParanoid" id="A0A152A5S5"/>
<keyword evidence="12" id="KW-1185">Reference proteome</keyword>
<dbReference type="InterPro" id="IPR001373">
    <property type="entry name" value="Cullin_N"/>
</dbReference>
<dbReference type="Gene3D" id="1.20.1310.10">
    <property type="entry name" value="Cullin Repeats"/>
    <property type="match status" value="4"/>
</dbReference>
<dbReference type="InterPro" id="IPR059120">
    <property type="entry name" value="Cullin-like_AB"/>
</dbReference>
<proteinExistence type="inferred from homology"/>
<name>A0A152A5S5_TIELA</name>
<dbReference type="InterPro" id="IPR036388">
    <property type="entry name" value="WH-like_DNA-bd_sf"/>
</dbReference>
<dbReference type="FunFam" id="1.20.1310.10:FF:000014">
    <property type="entry name" value="Cullin 5"/>
    <property type="match status" value="1"/>
</dbReference>
<comment type="function">
    <text evidence="7">Probable core component of cullin-based SCF-like E3 ubiquitin-protein ligase complexes which mediate the ubiquitination and subsequent proteasomal degradation of target proteins. The E3 ubiquitin-protein ligase activity of the complex is dependent on the neddylation of the cullin subunit.</text>
</comment>
<accession>A0A152A5S5</accession>
<dbReference type="PANTHER" id="PTHR11932">
    <property type="entry name" value="CULLIN"/>
    <property type="match status" value="1"/>
</dbReference>
<dbReference type="AlphaFoldDB" id="A0A152A5S5"/>
<dbReference type="Gene3D" id="1.10.10.10">
    <property type="entry name" value="Winged helix-like DNA-binding domain superfamily/Winged helix DNA-binding domain"/>
    <property type="match status" value="1"/>
</dbReference>
<evidence type="ECO:0000256" key="1">
    <source>
        <dbReference type="ARBA" id="ARBA00004906"/>
    </source>
</evidence>
<dbReference type="UniPathway" id="UPA00143"/>
<dbReference type="PROSITE" id="PS50069">
    <property type="entry name" value="CULLIN_2"/>
    <property type="match status" value="1"/>
</dbReference>
<dbReference type="SUPFAM" id="SSF74788">
    <property type="entry name" value="Cullin repeat-like"/>
    <property type="match status" value="1"/>
</dbReference>
<dbReference type="InterPro" id="IPR016158">
    <property type="entry name" value="Cullin_homology"/>
</dbReference>
<evidence type="ECO:0000259" key="10">
    <source>
        <dbReference type="PROSITE" id="PS50069"/>
    </source>
</evidence>
<dbReference type="SUPFAM" id="SSF46785">
    <property type="entry name" value="Winged helix' DNA-binding domain"/>
    <property type="match status" value="1"/>
</dbReference>
<evidence type="ECO:0000256" key="9">
    <source>
        <dbReference type="RuleBase" id="RU003829"/>
    </source>
</evidence>
<dbReference type="Pfam" id="PF26557">
    <property type="entry name" value="Cullin_AB"/>
    <property type="match status" value="1"/>
</dbReference>
<evidence type="ECO:0000256" key="5">
    <source>
        <dbReference type="ARBA" id="ARBA00022843"/>
    </source>
</evidence>
<protein>
    <recommendedName>
        <fullName evidence="6">Cullin-5</fullName>
    </recommendedName>
</protein>
<dbReference type="FunFam" id="1.10.10.10:FF:000014">
    <property type="entry name" value="Cullin 1"/>
    <property type="match status" value="1"/>
</dbReference>
<gene>
    <name evidence="11" type="ORF">DLAC_02008</name>
</gene>
<evidence type="ECO:0000313" key="12">
    <source>
        <dbReference type="Proteomes" id="UP000076078"/>
    </source>
</evidence>
<dbReference type="OrthoDB" id="27073at2759"/>
<evidence type="ECO:0000256" key="6">
    <source>
        <dbReference type="ARBA" id="ARBA00040451"/>
    </source>
</evidence>
<evidence type="ECO:0000256" key="8">
    <source>
        <dbReference type="PROSITE-ProRule" id="PRU00330"/>
    </source>
</evidence>
<dbReference type="Proteomes" id="UP000076078">
    <property type="component" value="Unassembled WGS sequence"/>
</dbReference>
<dbReference type="InterPro" id="IPR016159">
    <property type="entry name" value="Cullin_repeat-like_dom_sf"/>
</dbReference>
<comment type="pathway">
    <text evidence="1">Protein modification; protein ubiquitination.</text>
</comment>
<organism evidence="11 12">
    <name type="scientific">Tieghemostelium lacteum</name>
    <name type="common">Slime mold</name>
    <name type="synonym">Dictyostelium lacteum</name>
    <dbReference type="NCBI Taxonomy" id="361077"/>
    <lineage>
        <taxon>Eukaryota</taxon>
        <taxon>Amoebozoa</taxon>
        <taxon>Evosea</taxon>
        <taxon>Eumycetozoa</taxon>
        <taxon>Dictyostelia</taxon>
        <taxon>Dictyosteliales</taxon>
        <taxon>Raperosteliaceae</taxon>
        <taxon>Tieghemostelium</taxon>
    </lineage>
</organism>
<evidence type="ECO:0000256" key="4">
    <source>
        <dbReference type="ARBA" id="ARBA00022786"/>
    </source>
</evidence>
<keyword evidence="3" id="KW-1017">Isopeptide bond</keyword>
<dbReference type="GO" id="GO:0006511">
    <property type="term" value="P:ubiquitin-dependent protein catabolic process"/>
    <property type="evidence" value="ECO:0007669"/>
    <property type="project" value="InterPro"/>
</dbReference>
<dbReference type="Pfam" id="PF10557">
    <property type="entry name" value="Cullin_Nedd8"/>
    <property type="match status" value="1"/>
</dbReference>
<dbReference type="FunCoup" id="A0A152A5S5">
    <property type="interactions" value="119"/>
</dbReference>
<reference evidence="11 12" key="1">
    <citation type="submission" date="2015-12" db="EMBL/GenBank/DDBJ databases">
        <title>Dictyostelia acquired genes for synthesis and detection of signals that induce cell-type specialization by lateral gene transfer from prokaryotes.</title>
        <authorList>
            <person name="Gloeckner G."/>
            <person name="Schaap P."/>
        </authorList>
    </citation>
    <scope>NUCLEOTIDE SEQUENCE [LARGE SCALE GENOMIC DNA]</scope>
    <source>
        <strain evidence="11 12">TK</strain>
    </source>
</reference>
<keyword evidence="5" id="KW-0832">Ubl conjugation</keyword>
<dbReference type="InterPro" id="IPR036390">
    <property type="entry name" value="WH_DNA-bd_sf"/>
</dbReference>
<dbReference type="SMART" id="SM00884">
    <property type="entry name" value="Cullin_Nedd8"/>
    <property type="match status" value="1"/>
</dbReference>
<dbReference type="EMBL" id="LODT01000009">
    <property type="protein sequence ID" value="KYR01417.1"/>
    <property type="molecule type" value="Genomic_DNA"/>
</dbReference>
<dbReference type="SUPFAM" id="SSF75632">
    <property type="entry name" value="Cullin homology domain"/>
    <property type="match status" value="1"/>
</dbReference>
<dbReference type="SMART" id="SM00182">
    <property type="entry name" value="CULLIN"/>
    <property type="match status" value="1"/>
</dbReference>
<dbReference type="InterPro" id="IPR019559">
    <property type="entry name" value="Cullin_neddylation_domain"/>
</dbReference>
<dbReference type="Gene3D" id="3.30.230.130">
    <property type="entry name" value="Cullin, Chain C, Domain 2"/>
    <property type="match status" value="1"/>
</dbReference>
<comment type="caution">
    <text evidence="11">The sequence shown here is derived from an EMBL/GenBank/DDBJ whole genome shotgun (WGS) entry which is preliminary data.</text>
</comment>
<dbReference type="STRING" id="361077.A0A152A5S5"/>
<dbReference type="OMA" id="FWINQQF"/>
<keyword evidence="4" id="KW-0833">Ubl conjugation pathway</keyword>
<comment type="similarity">
    <text evidence="2 8 9">Belongs to the cullin family.</text>
</comment>
<dbReference type="GO" id="GO:0031625">
    <property type="term" value="F:ubiquitin protein ligase binding"/>
    <property type="evidence" value="ECO:0007669"/>
    <property type="project" value="InterPro"/>
</dbReference>
<dbReference type="InterPro" id="IPR045093">
    <property type="entry name" value="Cullin"/>
</dbReference>
<evidence type="ECO:0000313" key="11">
    <source>
        <dbReference type="EMBL" id="KYR01417.1"/>
    </source>
</evidence>
<dbReference type="GO" id="GO:0016567">
    <property type="term" value="P:protein ubiquitination"/>
    <property type="evidence" value="ECO:0007669"/>
    <property type="project" value="UniProtKB-UniPathway"/>
</dbReference>